<name>F7WBZ1_SORMK</name>
<comment type="caution">
    <text evidence="2">The sequence shown here is derived from an EMBL/GenBank/DDBJ whole genome shotgun (WGS) entry which is preliminary data.</text>
</comment>
<proteinExistence type="predicted"/>
<accession>F7WBZ1</accession>
<feature type="region of interest" description="Disordered" evidence="1">
    <location>
        <begin position="74"/>
        <end position="105"/>
    </location>
</feature>
<sequence length="105" mass="11360">MKGKDDNIVCNGDQGQILRKATKTMGKQAKAMKAARKKAAGAEAEVKIFYMHHGKEQNMDSNASNNGLVKEGIEATNAKSKRIGGRKTTTRAKKAAARNKKDGKE</sequence>
<dbReference type="KEGG" id="smp:10800762"/>
<dbReference type="AlphaFoldDB" id="F7WBZ1"/>
<reference evidence="2 3" key="1">
    <citation type="journal article" date="2010" name="PLoS Genet.">
        <title>De novo assembly of a 40 Mb eukaryotic genome from short sequence reads: Sordaria macrospora, a model organism for fungal morphogenesis.</title>
        <authorList>
            <person name="Nowrousian M."/>
            <person name="Stajich J."/>
            <person name="Chu M."/>
            <person name="Engh I."/>
            <person name="Espagne E."/>
            <person name="Halliday K."/>
            <person name="Kamerewerd J."/>
            <person name="Kempken F."/>
            <person name="Knab B."/>
            <person name="Kuo H.C."/>
            <person name="Osiewacz H.D."/>
            <person name="Poeggeler S."/>
            <person name="Read N."/>
            <person name="Seiler S."/>
            <person name="Smith K."/>
            <person name="Zickler D."/>
            <person name="Kueck U."/>
            <person name="Freitag M."/>
        </authorList>
    </citation>
    <scope>NUCLEOTIDE SEQUENCE [LARGE SCALE GENOMIC DNA]</scope>
    <source>
        <strain evidence="3">ATCC MYA-333 / DSM 997 / K(L3346) / K-hell</strain>
        <tissue evidence="2">Mycelium</tissue>
    </source>
</reference>
<organism evidence="2 3">
    <name type="scientific">Sordaria macrospora (strain ATCC MYA-333 / DSM 997 / K(L3346) / K-hell)</name>
    <dbReference type="NCBI Taxonomy" id="771870"/>
    <lineage>
        <taxon>Eukaryota</taxon>
        <taxon>Fungi</taxon>
        <taxon>Dikarya</taxon>
        <taxon>Ascomycota</taxon>
        <taxon>Pezizomycotina</taxon>
        <taxon>Sordariomycetes</taxon>
        <taxon>Sordariomycetidae</taxon>
        <taxon>Sordariales</taxon>
        <taxon>Sordariaceae</taxon>
        <taxon>Sordaria</taxon>
    </lineage>
</organism>
<dbReference type="GeneID" id="10800762"/>
<evidence type="ECO:0000256" key="1">
    <source>
        <dbReference type="SAM" id="MobiDB-lite"/>
    </source>
</evidence>
<dbReference type="HOGENOM" id="CLU_2238285_0_0_1"/>
<dbReference type="Proteomes" id="UP000001881">
    <property type="component" value="Unassembled WGS sequence"/>
</dbReference>
<evidence type="ECO:0000313" key="2">
    <source>
        <dbReference type="EMBL" id="CCC05514.1"/>
    </source>
</evidence>
<keyword evidence="3" id="KW-1185">Reference proteome</keyword>
<dbReference type="EMBL" id="CABT02000089">
    <property type="protein sequence ID" value="CCC05514.1"/>
    <property type="molecule type" value="Genomic_DNA"/>
</dbReference>
<protein>
    <submittedName>
        <fullName evidence="2">WGS project CABT00000000 data, contig 2.89</fullName>
    </submittedName>
</protein>
<evidence type="ECO:0000313" key="3">
    <source>
        <dbReference type="Proteomes" id="UP000001881"/>
    </source>
</evidence>
<feature type="compositionally biased region" description="Basic residues" evidence="1">
    <location>
        <begin position="79"/>
        <end position="98"/>
    </location>
</feature>
<dbReference type="InParanoid" id="F7WBZ1"/>
<gene>
    <name evidence="2" type="ORF">SMAC_10004</name>
</gene>
<dbReference type="VEuPathDB" id="FungiDB:SMAC_10004"/>